<organism evidence="5 6">
    <name type="scientific">Lolium multiflorum</name>
    <name type="common">Italian ryegrass</name>
    <name type="synonym">Lolium perenne subsp. multiflorum</name>
    <dbReference type="NCBI Taxonomy" id="4521"/>
    <lineage>
        <taxon>Eukaryota</taxon>
        <taxon>Viridiplantae</taxon>
        <taxon>Streptophyta</taxon>
        <taxon>Embryophyta</taxon>
        <taxon>Tracheophyta</taxon>
        <taxon>Spermatophyta</taxon>
        <taxon>Magnoliopsida</taxon>
        <taxon>Liliopsida</taxon>
        <taxon>Poales</taxon>
        <taxon>Poaceae</taxon>
        <taxon>BOP clade</taxon>
        <taxon>Pooideae</taxon>
        <taxon>Poodae</taxon>
        <taxon>Poeae</taxon>
        <taxon>Poeae Chloroplast Group 2 (Poeae type)</taxon>
        <taxon>Loliodinae</taxon>
        <taxon>Loliinae</taxon>
        <taxon>Lolium</taxon>
    </lineage>
</organism>
<dbReference type="InterPro" id="IPR044661">
    <property type="entry name" value="MED15a/b/c-like"/>
</dbReference>
<evidence type="ECO:0000313" key="5">
    <source>
        <dbReference type="EMBL" id="KAK1614190.1"/>
    </source>
</evidence>
<comment type="caution">
    <text evidence="5">The sequence shown here is derived from an EMBL/GenBank/DDBJ whole genome shotgun (WGS) entry which is preliminary data.</text>
</comment>
<evidence type="ECO:0000256" key="1">
    <source>
        <dbReference type="ARBA" id="ARBA00004123"/>
    </source>
</evidence>
<dbReference type="InterPro" id="IPR036546">
    <property type="entry name" value="MED15_KIX"/>
</dbReference>
<dbReference type="Proteomes" id="UP001231189">
    <property type="component" value="Unassembled WGS sequence"/>
</dbReference>
<proteinExistence type="predicted"/>
<name>A0AAD8R3D7_LOLMU</name>
<accession>A0AAD8R3D7</accession>
<keyword evidence="2" id="KW-0539">Nucleus</keyword>
<evidence type="ECO:0000259" key="4">
    <source>
        <dbReference type="Pfam" id="PF16987"/>
    </source>
</evidence>
<dbReference type="InterPro" id="IPR036529">
    <property type="entry name" value="KIX_dom_sf"/>
</dbReference>
<dbReference type="Gene3D" id="1.10.246.20">
    <property type="entry name" value="Coactivator CBP, KIX domain"/>
    <property type="match status" value="1"/>
</dbReference>
<evidence type="ECO:0000256" key="3">
    <source>
        <dbReference type="SAM" id="MobiDB-lite"/>
    </source>
</evidence>
<dbReference type="PANTHER" id="PTHR33137">
    <property type="entry name" value="MEDIATOR OF RNA POLYMERASE II TRANSCRIPTION SUBUNIT 15A-RELATED"/>
    <property type="match status" value="1"/>
</dbReference>
<feature type="region of interest" description="Disordered" evidence="3">
    <location>
        <begin position="106"/>
        <end position="140"/>
    </location>
</feature>
<gene>
    <name evidence="5" type="ORF">QYE76_019707</name>
</gene>
<dbReference type="Pfam" id="PF16987">
    <property type="entry name" value="KIX_2"/>
    <property type="match status" value="1"/>
</dbReference>
<evidence type="ECO:0000313" key="6">
    <source>
        <dbReference type="Proteomes" id="UP001231189"/>
    </source>
</evidence>
<dbReference type="GO" id="GO:0031490">
    <property type="term" value="F:chromatin DNA binding"/>
    <property type="evidence" value="ECO:0007669"/>
    <property type="project" value="InterPro"/>
</dbReference>
<reference evidence="5" key="1">
    <citation type="submission" date="2023-07" db="EMBL/GenBank/DDBJ databases">
        <title>A chromosome-level genome assembly of Lolium multiflorum.</title>
        <authorList>
            <person name="Chen Y."/>
            <person name="Copetti D."/>
            <person name="Kolliker R."/>
            <person name="Studer B."/>
        </authorList>
    </citation>
    <scope>NUCLEOTIDE SEQUENCE</scope>
    <source>
        <strain evidence="5">02402/16</strain>
        <tissue evidence="5">Leaf</tissue>
    </source>
</reference>
<comment type="subcellular location">
    <subcellularLocation>
        <location evidence="1">Nucleus</location>
    </subcellularLocation>
</comment>
<protein>
    <recommendedName>
        <fullName evidence="4">Mediator complex subunit 15 KIX domain-containing protein</fullName>
    </recommendedName>
</protein>
<dbReference type="GO" id="GO:0003713">
    <property type="term" value="F:transcription coactivator activity"/>
    <property type="evidence" value="ECO:0007669"/>
    <property type="project" value="InterPro"/>
</dbReference>
<sequence>MDSSNWRPVQGRNPALDDVDLNAPYPAAGGNWRAQLLHDDRSRMLDMVMETLKEHMPGQPVGLNEVQRTAVRYENRIYTTAATKLDYLHKISWRMRQLEMGIQFAPGNAQVPNQNNPGQVLEGGGQTEGNNTGGRDDGRS</sequence>
<dbReference type="GO" id="GO:0005634">
    <property type="term" value="C:nucleus"/>
    <property type="evidence" value="ECO:0007669"/>
    <property type="project" value="UniProtKB-SubCell"/>
</dbReference>
<feature type="domain" description="Mediator complex subunit 15 KIX" evidence="4">
    <location>
        <begin position="30"/>
        <end position="103"/>
    </location>
</feature>
<dbReference type="AlphaFoldDB" id="A0AAD8R3D7"/>
<evidence type="ECO:0000256" key="2">
    <source>
        <dbReference type="ARBA" id="ARBA00023242"/>
    </source>
</evidence>
<dbReference type="EMBL" id="JAUUTY010000006">
    <property type="protein sequence ID" value="KAK1614190.1"/>
    <property type="molecule type" value="Genomic_DNA"/>
</dbReference>
<keyword evidence="6" id="KW-1185">Reference proteome</keyword>
<dbReference type="PANTHER" id="PTHR33137:SF4">
    <property type="entry name" value="MEDIATOR OF RNA POLYMERASE II TRANSCRIPTION SUBUNIT 15A-RELATED"/>
    <property type="match status" value="1"/>
</dbReference>